<accession>A0A078H9S0</accession>
<dbReference type="PROSITE" id="PS50181">
    <property type="entry name" value="FBOX"/>
    <property type="match status" value="1"/>
</dbReference>
<dbReference type="Pfam" id="PF00646">
    <property type="entry name" value="F-box"/>
    <property type="match status" value="1"/>
</dbReference>
<dbReference type="PANTHER" id="PTHR31111">
    <property type="entry name" value="BNAA05G37150D PROTEIN-RELATED"/>
    <property type="match status" value="1"/>
</dbReference>
<name>A0A078H9S0_BRANA</name>
<keyword evidence="3" id="KW-1185">Reference proteome</keyword>
<organism evidence="2 3">
    <name type="scientific">Brassica napus</name>
    <name type="common">Rape</name>
    <dbReference type="NCBI Taxonomy" id="3708"/>
    <lineage>
        <taxon>Eukaryota</taxon>
        <taxon>Viridiplantae</taxon>
        <taxon>Streptophyta</taxon>
        <taxon>Embryophyta</taxon>
        <taxon>Tracheophyta</taxon>
        <taxon>Spermatophyta</taxon>
        <taxon>Magnoliopsida</taxon>
        <taxon>eudicotyledons</taxon>
        <taxon>Gunneridae</taxon>
        <taxon>Pentapetalae</taxon>
        <taxon>rosids</taxon>
        <taxon>malvids</taxon>
        <taxon>Brassicales</taxon>
        <taxon>Brassicaceae</taxon>
        <taxon>Brassiceae</taxon>
        <taxon>Brassica</taxon>
    </lineage>
</organism>
<gene>
    <name evidence="2" type="primary">BnaC04g13130D</name>
    <name evidence="2" type="ORF">GSBRNA2T00056851001</name>
</gene>
<dbReference type="AlphaFoldDB" id="A0A078H9S0"/>
<evidence type="ECO:0000259" key="1">
    <source>
        <dbReference type="PROSITE" id="PS50181"/>
    </source>
</evidence>
<dbReference type="PANTHER" id="PTHR31111:SF99">
    <property type="entry name" value="F-BOX PROTEIN DOR"/>
    <property type="match status" value="1"/>
</dbReference>
<dbReference type="Gramene" id="CDY34486">
    <property type="protein sequence ID" value="CDY34486"/>
    <property type="gene ID" value="GSBRNA2T00056851001"/>
</dbReference>
<dbReference type="OMA" id="FRMPERE"/>
<protein>
    <submittedName>
        <fullName evidence="2">BnaC04g13130D protein</fullName>
    </submittedName>
</protein>
<dbReference type="SMART" id="SM00256">
    <property type="entry name" value="FBOX"/>
    <property type="match status" value="1"/>
</dbReference>
<proteinExistence type="predicted"/>
<reference evidence="2 3" key="1">
    <citation type="journal article" date="2014" name="Science">
        <title>Plant genetics. Early allopolyploid evolution in the post-Neolithic Brassica napus oilseed genome.</title>
        <authorList>
            <person name="Chalhoub B."/>
            <person name="Denoeud F."/>
            <person name="Liu S."/>
            <person name="Parkin I.A."/>
            <person name="Tang H."/>
            <person name="Wang X."/>
            <person name="Chiquet J."/>
            <person name="Belcram H."/>
            <person name="Tong C."/>
            <person name="Samans B."/>
            <person name="Correa M."/>
            <person name="Da Silva C."/>
            <person name="Just J."/>
            <person name="Falentin C."/>
            <person name="Koh C.S."/>
            <person name="Le Clainche I."/>
            <person name="Bernard M."/>
            <person name="Bento P."/>
            <person name="Noel B."/>
            <person name="Labadie K."/>
            <person name="Alberti A."/>
            <person name="Charles M."/>
            <person name="Arnaud D."/>
            <person name="Guo H."/>
            <person name="Daviaud C."/>
            <person name="Alamery S."/>
            <person name="Jabbari K."/>
            <person name="Zhao M."/>
            <person name="Edger P.P."/>
            <person name="Chelaifa H."/>
            <person name="Tack D."/>
            <person name="Lassalle G."/>
            <person name="Mestiri I."/>
            <person name="Schnel N."/>
            <person name="Le Paslier M.C."/>
            <person name="Fan G."/>
            <person name="Renault V."/>
            <person name="Bayer P.E."/>
            <person name="Golicz A.A."/>
            <person name="Manoli S."/>
            <person name="Lee T.H."/>
            <person name="Thi V.H."/>
            <person name="Chalabi S."/>
            <person name="Hu Q."/>
            <person name="Fan C."/>
            <person name="Tollenaere R."/>
            <person name="Lu Y."/>
            <person name="Battail C."/>
            <person name="Shen J."/>
            <person name="Sidebottom C.H."/>
            <person name="Wang X."/>
            <person name="Canaguier A."/>
            <person name="Chauveau A."/>
            <person name="Berard A."/>
            <person name="Deniot G."/>
            <person name="Guan M."/>
            <person name="Liu Z."/>
            <person name="Sun F."/>
            <person name="Lim Y.P."/>
            <person name="Lyons E."/>
            <person name="Town C.D."/>
            <person name="Bancroft I."/>
            <person name="Wang X."/>
            <person name="Meng J."/>
            <person name="Ma J."/>
            <person name="Pires J.C."/>
            <person name="King G.J."/>
            <person name="Brunel D."/>
            <person name="Delourme R."/>
            <person name="Renard M."/>
            <person name="Aury J.M."/>
            <person name="Adams K.L."/>
            <person name="Batley J."/>
            <person name="Snowdon R.J."/>
            <person name="Tost J."/>
            <person name="Edwards D."/>
            <person name="Zhou Y."/>
            <person name="Hua W."/>
            <person name="Sharpe A.G."/>
            <person name="Paterson A.H."/>
            <person name="Guan C."/>
            <person name="Wincker P."/>
        </authorList>
    </citation>
    <scope>NUCLEOTIDE SEQUENCE [LARGE SCALE GENOMIC DNA]</scope>
    <source>
        <strain evidence="3">cv. Darmor-bzh</strain>
    </source>
</reference>
<dbReference type="CDD" id="cd22157">
    <property type="entry name" value="F-box_AtFBW1-like"/>
    <property type="match status" value="1"/>
</dbReference>
<dbReference type="InterPro" id="IPR001810">
    <property type="entry name" value="F-box_dom"/>
</dbReference>
<sequence>MNSRRCTVLEDPQIISRSISLLTADEVLLKIPIDLIIEIFSRLPLKSIARCRCVSKRWASLLRRPHFTELFFTKSLARPQLFFRMPERE</sequence>
<dbReference type="Gene3D" id="1.20.1280.50">
    <property type="match status" value="1"/>
</dbReference>
<dbReference type="EMBL" id="LK032335">
    <property type="protein sequence ID" value="CDY34486.1"/>
    <property type="molecule type" value="Genomic_DNA"/>
</dbReference>
<evidence type="ECO:0000313" key="3">
    <source>
        <dbReference type="Proteomes" id="UP000028999"/>
    </source>
</evidence>
<dbReference type="PaxDb" id="3708-A0A078H9S0"/>
<dbReference type="SMR" id="A0A078H9S0"/>
<dbReference type="InterPro" id="IPR036047">
    <property type="entry name" value="F-box-like_dom_sf"/>
</dbReference>
<evidence type="ECO:0000313" key="2">
    <source>
        <dbReference type="EMBL" id="CDY34486.1"/>
    </source>
</evidence>
<dbReference type="SUPFAM" id="SSF81383">
    <property type="entry name" value="F-box domain"/>
    <property type="match status" value="1"/>
</dbReference>
<dbReference type="Proteomes" id="UP000028999">
    <property type="component" value="Unassembled WGS sequence"/>
</dbReference>
<feature type="domain" description="F-box" evidence="1">
    <location>
        <begin position="25"/>
        <end position="75"/>
    </location>
</feature>